<keyword evidence="4 7" id="KW-0547">Nucleotide-binding</keyword>
<protein>
    <recommendedName>
        <fullName evidence="1">non-specific serine/threonine protein kinase</fullName>
        <ecNumber evidence="1">2.7.11.1</ecNumber>
    </recommendedName>
</protein>
<evidence type="ECO:0000259" key="9">
    <source>
        <dbReference type="PROSITE" id="PS50011"/>
    </source>
</evidence>
<sequence length="374" mass="39675">MLHPGTRVGGYRVDGVLGAGGMGAVYRATQLSLKREVALKILAGELAQDESFRERFRREGEIQASIDHPNIVTIYEAGDIGDNLFIAMRLIRGPALKALILGRDLDPARTLRILQPIADALDTAHQFGLIHRDVKPQNILVDARDRAFLADFGLTKGAHDSGLTRTGQFVGTIDYISPEQIRGEPATPASDIYALAAVLFECLTGVVPFARPSDAAILFAHITDPPPRLSEQRPELPPALDEVLARGMAKFPSDRHATASELIDEAERAFGGKLRVAPAPPITKPDNAGIPPRQGDVATAGVGIPPAPTQAPHGAPGGLSPGVAPTAPANAPATAETQAPAPRGRSPESRETPPDRSPDALRLRPRRPPEGNPS</sequence>
<dbReference type="EMBL" id="CADCVL010000367">
    <property type="protein sequence ID" value="CAA9492558.1"/>
    <property type="molecule type" value="Genomic_DNA"/>
</dbReference>
<feature type="domain" description="Protein kinase" evidence="9">
    <location>
        <begin position="11"/>
        <end position="270"/>
    </location>
</feature>
<evidence type="ECO:0000256" key="7">
    <source>
        <dbReference type="PROSITE-ProRule" id="PRU10141"/>
    </source>
</evidence>
<dbReference type="CDD" id="cd14014">
    <property type="entry name" value="STKc_PknB_like"/>
    <property type="match status" value="1"/>
</dbReference>
<dbReference type="PROSITE" id="PS00108">
    <property type="entry name" value="PROTEIN_KINASE_ST"/>
    <property type="match status" value="1"/>
</dbReference>
<evidence type="ECO:0000313" key="10">
    <source>
        <dbReference type="EMBL" id="CAA9492558.1"/>
    </source>
</evidence>
<dbReference type="FunFam" id="1.10.510.10:FF:000021">
    <property type="entry name" value="Serine/threonine protein kinase"/>
    <property type="match status" value="1"/>
</dbReference>
<accession>A0A6J4S8B9</accession>
<evidence type="ECO:0000256" key="3">
    <source>
        <dbReference type="ARBA" id="ARBA00022679"/>
    </source>
</evidence>
<keyword evidence="5 10" id="KW-0418">Kinase</keyword>
<dbReference type="GO" id="GO:0004674">
    <property type="term" value="F:protein serine/threonine kinase activity"/>
    <property type="evidence" value="ECO:0007669"/>
    <property type="project" value="UniProtKB-KW"/>
</dbReference>
<keyword evidence="3" id="KW-0808">Transferase</keyword>
<keyword evidence="2 10" id="KW-0723">Serine/threonine-protein kinase</keyword>
<evidence type="ECO:0000256" key="5">
    <source>
        <dbReference type="ARBA" id="ARBA00022777"/>
    </source>
</evidence>
<name>A0A6J4S8B9_9ACTN</name>
<dbReference type="InterPro" id="IPR011009">
    <property type="entry name" value="Kinase-like_dom_sf"/>
</dbReference>
<feature type="binding site" evidence="7">
    <location>
        <position position="40"/>
    </location>
    <ligand>
        <name>ATP</name>
        <dbReference type="ChEBI" id="CHEBI:30616"/>
    </ligand>
</feature>
<dbReference type="PROSITE" id="PS00107">
    <property type="entry name" value="PROTEIN_KINASE_ATP"/>
    <property type="match status" value="1"/>
</dbReference>
<feature type="compositionally biased region" description="Basic and acidic residues" evidence="8">
    <location>
        <begin position="345"/>
        <end position="362"/>
    </location>
</feature>
<reference evidence="10" key="1">
    <citation type="submission" date="2020-02" db="EMBL/GenBank/DDBJ databases">
        <authorList>
            <person name="Meier V. D."/>
        </authorList>
    </citation>
    <scope>NUCLEOTIDE SEQUENCE</scope>
    <source>
        <strain evidence="10">AVDCRST_MAG65</strain>
    </source>
</reference>
<dbReference type="PROSITE" id="PS50011">
    <property type="entry name" value="PROTEIN_KINASE_DOM"/>
    <property type="match status" value="1"/>
</dbReference>
<feature type="region of interest" description="Disordered" evidence="8">
    <location>
        <begin position="274"/>
        <end position="374"/>
    </location>
</feature>
<evidence type="ECO:0000256" key="2">
    <source>
        <dbReference type="ARBA" id="ARBA00022527"/>
    </source>
</evidence>
<dbReference type="GO" id="GO:0005524">
    <property type="term" value="F:ATP binding"/>
    <property type="evidence" value="ECO:0007669"/>
    <property type="project" value="UniProtKB-UniRule"/>
</dbReference>
<dbReference type="InterPro" id="IPR000719">
    <property type="entry name" value="Prot_kinase_dom"/>
</dbReference>
<dbReference type="SMART" id="SM00220">
    <property type="entry name" value="S_TKc"/>
    <property type="match status" value="1"/>
</dbReference>
<dbReference type="PANTHER" id="PTHR43289:SF6">
    <property type="entry name" value="SERINE_THREONINE-PROTEIN KINASE NEKL-3"/>
    <property type="match status" value="1"/>
</dbReference>
<dbReference type="Pfam" id="PF00069">
    <property type="entry name" value="Pkinase"/>
    <property type="match status" value="1"/>
</dbReference>
<dbReference type="PANTHER" id="PTHR43289">
    <property type="entry name" value="MITOGEN-ACTIVATED PROTEIN KINASE KINASE KINASE 20-RELATED"/>
    <property type="match status" value="1"/>
</dbReference>
<evidence type="ECO:0000256" key="6">
    <source>
        <dbReference type="ARBA" id="ARBA00022840"/>
    </source>
</evidence>
<feature type="non-terminal residue" evidence="10">
    <location>
        <position position="374"/>
    </location>
</feature>
<organism evidence="10">
    <name type="scientific">uncultured Solirubrobacteraceae bacterium</name>
    <dbReference type="NCBI Taxonomy" id="1162706"/>
    <lineage>
        <taxon>Bacteria</taxon>
        <taxon>Bacillati</taxon>
        <taxon>Actinomycetota</taxon>
        <taxon>Thermoleophilia</taxon>
        <taxon>Solirubrobacterales</taxon>
        <taxon>Solirubrobacteraceae</taxon>
        <taxon>environmental samples</taxon>
    </lineage>
</organism>
<proteinExistence type="predicted"/>
<evidence type="ECO:0000256" key="4">
    <source>
        <dbReference type="ARBA" id="ARBA00022741"/>
    </source>
</evidence>
<dbReference type="SUPFAM" id="SSF56112">
    <property type="entry name" value="Protein kinase-like (PK-like)"/>
    <property type="match status" value="1"/>
</dbReference>
<gene>
    <name evidence="10" type="ORF">AVDCRST_MAG65-2109</name>
</gene>
<feature type="compositionally biased region" description="Low complexity" evidence="8">
    <location>
        <begin position="324"/>
        <end position="342"/>
    </location>
</feature>
<dbReference type="Gene3D" id="3.30.200.20">
    <property type="entry name" value="Phosphorylase Kinase, domain 1"/>
    <property type="match status" value="1"/>
</dbReference>
<keyword evidence="6 7" id="KW-0067">ATP-binding</keyword>
<dbReference type="EC" id="2.7.11.1" evidence="1"/>
<dbReference type="AlphaFoldDB" id="A0A6J4S8B9"/>
<evidence type="ECO:0000256" key="1">
    <source>
        <dbReference type="ARBA" id="ARBA00012513"/>
    </source>
</evidence>
<dbReference type="Gene3D" id="1.10.510.10">
    <property type="entry name" value="Transferase(Phosphotransferase) domain 1"/>
    <property type="match status" value="1"/>
</dbReference>
<evidence type="ECO:0000256" key="8">
    <source>
        <dbReference type="SAM" id="MobiDB-lite"/>
    </source>
</evidence>
<dbReference type="InterPro" id="IPR017441">
    <property type="entry name" value="Protein_kinase_ATP_BS"/>
</dbReference>
<dbReference type="InterPro" id="IPR008271">
    <property type="entry name" value="Ser/Thr_kinase_AS"/>
</dbReference>